<dbReference type="Pfam" id="PF24986">
    <property type="entry name" value="PRC_RimM"/>
    <property type="match status" value="1"/>
</dbReference>
<evidence type="ECO:0000259" key="7">
    <source>
        <dbReference type="Pfam" id="PF24986"/>
    </source>
</evidence>
<dbReference type="NCBIfam" id="TIGR02273">
    <property type="entry name" value="16S_RimM"/>
    <property type="match status" value="1"/>
</dbReference>
<evidence type="ECO:0000256" key="4">
    <source>
        <dbReference type="ARBA" id="ARBA00023186"/>
    </source>
</evidence>
<feature type="region of interest" description="Disordered" evidence="5">
    <location>
        <begin position="219"/>
        <end position="245"/>
    </location>
</feature>
<organism evidence="8">
    <name type="scientific">Micromonas pusilla</name>
    <name type="common">Picoplanktonic green alga</name>
    <name type="synonym">Chromulina pusilla</name>
    <dbReference type="NCBI Taxonomy" id="38833"/>
    <lineage>
        <taxon>Eukaryota</taxon>
        <taxon>Viridiplantae</taxon>
        <taxon>Chlorophyta</taxon>
        <taxon>Mamiellophyceae</taxon>
        <taxon>Mamiellales</taxon>
        <taxon>Mamiellaceae</taxon>
        <taxon>Micromonas</taxon>
    </lineage>
</organism>
<dbReference type="InterPro" id="IPR036976">
    <property type="entry name" value="RimM_N_sf"/>
</dbReference>
<gene>
    <name evidence="8" type="ORF">MPUS1402_LOCUS2685</name>
</gene>
<dbReference type="GO" id="GO:0006364">
    <property type="term" value="P:rRNA processing"/>
    <property type="evidence" value="ECO:0007669"/>
    <property type="project" value="UniProtKB-KW"/>
</dbReference>
<dbReference type="Gene3D" id="2.30.30.240">
    <property type="entry name" value="PRC-barrel domain"/>
    <property type="match status" value="1"/>
</dbReference>
<keyword evidence="3" id="KW-0698">rRNA processing</keyword>
<dbReference type="InterPro" id="IPR011961">
    <property type="entry name" value="RimM"/>
</dbReference>
<evidence type="ECO:0000259" key="6">
    <source>
        <dbReference type="Pfam" id="PF01782"/>
    </source>
</evidence>
<dbReference type="SUPFAM" id="SSF50346">
    <property type="entry name" value="PRC-barrel domain"/>
    <property type="match status" value="1"/>
</dbReference>
<dbReference type="GO" id="GO:0005840">
    <property type="term" value="C:ribosome"/>
    <property type="evidence" value="ECO:0007669"/>
    <property type="project" value="InterPro"/>
</dbReference>
<evidence type="ECO:0000256" key="2">
    <source>
        <dbReference type="ARBA" id="ARBA00022517"/>
    </source>
</evidence>
<feature type="domain" description="Ribosome maturation factor RimM PRC barrel" evidence="7">
    <location>
        <begin position="185"/>
        <end position="276"/>
    </location>
</feature>
<evidence type="ECO:0000256" key="3">
    <source>
        <dbReference type="ARBA" id="ARBA00022552"/>
    </source>
</evidence>
<feature type="compositionally biased region" description="Basic residues" evidence="5">
    <location>
        <begin position="282"/>
        <end position="301"/>
    </location>
</feature>
<dbReference type="AlphaFoldDB" id="A0A7R9TC02"/>
<dbReference type="InterPro" id="IPR009000">
    <property type="entry name" value="Transl_B-barrel_sf"/>
</dbReference>
<feature type="domain" description="RimM N-terminal" evidence="6">
    <location>
        <begin position="66"/>
        <end position="164"/>
    </location>
</feature>
<dbReference type="GO" id="GO:0043022">
    <property type="term" value="F:ribosome binding"/>
    <property type="evidence" value="ECO:0007669"/>
    <property type="project" value="InterPro"/>
</dbReference>
<name>A0A7R9TC02_MICPS</name>
<reference evidence="8" key="1">
    <citation type="submission" date="2021-01" db="EMBL/GenBank/DDBJ databases">
        <authorList>
            <person name="Corre E."/>
            <person name="Pelletier E."/>
            <person name="Niang G."/>
            <person name="Scheremetjew M."/>
            <person name="Finn R."/>
            <person name="Kale V."/>
            <person name="Holt S."/>
            <person name="Cochrane G."/>
            <person name="Meng A."/>
            <person name="Brown T."/>
            <person name="Cohen L."/>
        </authorList>
    </citation>
    <scope>NUCLEOTIDE SEQUENCE</scope>
    <source>
        <strain evidence="8">RCC1614</strain>
    </source>
</reference>
<proteinExistence type="inferred from homology"/>
<evidence type="ECO:0000313" key="8">
    <source>
        <dbReference type="EMBL" id="CAD8231260.1"/>
    </source>
</evidence>
<sequence length="301" mass="32502">MHARAALRWHAPTGACVSSSSRRAVTATGTSGRVRAAPCRRVATRAAGESSTERQVFDEAELAQSGAIVSAHGLRGEVRVMPFTDFVEERFFSPCTQWLEDEAQGRSASGEYNKPAGTLSKINISGGREVTTKGRNECIVKIRGVNDRNAAEALLGRRMYVLASERPSLREADVGDGDDDFYAQELQGLRVVLKEGGDEVGKVIDVFRGAGTHDLLKVEVPPLPGSDADDENAAGDGEKRKTKPPGEFVYVPFVKDIVPTVDVPNGFLEITPPPGLLDLRQRASKPKKQRVVAPPPKKKST</sequence>
<keyword evidence="4" id="KW-0143">Chaperone</keyword>
<keyword evidence="1" id="KW-0963">Cytoplasm</keyword>
<accession>A0A7R9TC02</accession>
<dbReference type="InterPro" id="IPR002676">
    <property type="entry name" value="RimM_N"/>
</dbReference>
<feature type="region of interest" description="Disordered" evidence="5">
    <location>
        <begin position="270"/>
        <end position="301"/>
    </location>
</feature>
<dbReference type="PANTHER" id="PTHR33692:SF1">
    <property type="entry name" value="RIBOSOME MATURATION FACTOR RIMM"/>
    <property type="match status" value="1"/>
</dbReference>
<dbReference type="InterPro" id="IPR056792">
    <property type="entry name" value="PRC_RimM"/>
</dbReference>
<protein>
    <submittedName>
        <fullName evidence="8">Uncharacterized protein</fullName>
    </submittedName>
</protein>
<evidence type="ECO:0000256" key="1">
    <source>
        <dbReference type="ARBA" id="ARBA00022490"/>
    </source>
</evidence>
<dbReference type="EMBL" id="HBDY01003573">
    <property type="protein sequence ID" value="CAD8231260.1"/>
    <property type="molecule type" value="Transcribed_RNA"/>
</dbReference>
<evidence type="ECO:0000256" key="5">
    <source>
        <dbReference type="SAM" id="MobiDB-lite"/>
    </source>
</evidence>
<keyword evidence="2" id="KW-0690">Ribosome biogenesis</keyword>
<dbReference type="SUPFAM" id="SSF50447">
    <property type="entry name" value="Translation proteins"/>
    <property type="match status" value="1"/>
</dbReference>
<dbReference type="InterPro" id="IPR011033">
    <property type="entry name" value="PRC_barrel-like_sf"/>
</dbReference>
<dbReference type="PANTHER" id="PTHR33692">
    <property type="entry name" value="RIBOSOME MATURATION FACTOR RIMM"/>
    <property type="match status" value="1"/>
</dbReference>
<dbReference type="HAMAP" id="MF_00014">
    <property type="entry name" value="Ribosome_mat_RimM"/>
    <property type="match status" value="1"/>
</dbReference>
<dbReference type="Gene3D" id="2.40.30.60">
    <property type="entry name" value="RimM"/>
    <property type="match status" value="1"/>
</dbReference>
<dbReference type="Pfam" id="PF01782">
    <property type="entry name" value="RimM"/>
    <property type="match status" value="1"/>
</dbReference>